<accession>A0A1H9WPA1</accession>
<protein>
    <submittedName>
        <fullName evidence="1">Uncharacterized protein</fullName>
    </submittedName>
</protein>
<proteinExistence type="predicted"/>
<keyword evidence="2" id="KW-1185">Reference proteome</keyword>
<organism evidence="1 2">
    <name type="scientific">Lentzea flaviverrucosa</name>
    <dbReference type="NCBI Taxonomy" id="200379"/>
    <lineage>
        <taxon>Bacteria</taxon>
        <taxon>Bacillati</taxon>
        <taxon>Actinomycetota</taxon>
        <taxon>Actinomycetes</taxon>
        <taxon>Pseudonocardiales</taxon>
        <taxon>Pseudonocardiaceae</taxon>
        <taxon>Lentzea</taxon>
    </lineage>
</organism>
<dbReference type="OrthoDB" id="147178at2"/>
<sequence length="67" mass="7159">MIRACALTDLPPGETVRIVGPRAHAASPDLRTREPACLPAIGPVRTCPLHVEDGEVYVDAEVNRDVA</sequence>
<evidence type="ECO:0000313" key="2">
    <source>
        <dbReference type="Proteomes" id="UP000199028"/>
    </source>
</evidence>
<reference evidence="2" key="1">
    <citation type="submission" date="2016-10" db="EMBL/GenBank/DDBJ databases">
        <authorList>
            <person name="Varghese N."/>
            <person name="Submissions S."/>
        </authorList>
    </citation>
    <scope>NUCLEOTIDE SEQUENCE [LARGE SCALE GENOMIC DNA]</scope>
    <source>
        <strain evidence="2">CGMCC 4.578</strain>
    </source>
</reference>
<dbReference type="InterPro" id="IPR036922">
    <property type="entry name" value="Rieske_2Fe-2S_sf"/>
</dbReference>
<dbReference type="AlphaFoldDB" id="A0A1H9WPA1"/>
<dbReference type="Gene3D" id="2.102.10.10">
    <property type="entry name" value="Rieske [2Fe-2S] iron-sulphur domain"/>
    <property type="match status" value="1"/>
</dbReference>
<dbReference type="Proteomes" id="UP000199028">
    <property type="component" value="Unassembled WGS sequence"/>
</dbReference>
<dbReference type="GO" id="GO:0051537">
    <property type="term" value="F:2 iron, 2 sulfur cluster binding"/>
    <property type="evidence" value="ECO:0007669"/>
    <property type="project" value="InterPro"/>
</dbReference>
<gene>
    <name evidence="1" type="ORF">SAMN05216195_11293</name>
</gene>
<dbReference type="EMBL" id="FOFT01000012">
    <property type="protein sequence ID" value="SES35746.1"/>
    <property type="molecule type" value="Genomic_DNA"/>
</dbReference>
<evidence type="ECO:0000313" key="1">
    <source>
        <dbReference type="EMBL" id="SES35746.1"/>
    </source>
</evidence>
<name>A0A1H9WPA1_9PSEU</name>